<name>A0A139HZT7_9PEZI</name>
<organism evidence="1 2">
    <name type="scientific">Pseudocercospora musae</name>
    <dbReference type="NCBI Taxonomy" id="113226"/>
    <lineage>
        <taxon>Eukaryota</taxon>
        <taxon>Fungi</taxon>
        <taxon>Dikarya</taxon>
        <taxon>Ascomycota</taxon>
        <taxon>Pezizomycotina</taxon>
        <taxon>Dothideomycetes</taxon>
        <taxon>Dothideomycetidae</taxon>
        <taxon>Mycosphaerellales</taxon>
        <taxon>Mycosphaerellaceae</taxon>
        <taxon>Pseudocercospora</taxon>
    </lineage>
</organism>
<accession>A0A139HZT7</accession>
<reference evidence="1 2" key="1">
    <citation type="submission" date="2015-07" db="EMBL/GenBank/DDBJ databases">
        <title>Comparative genomics of the Sigatoka disease complex on banana suggests a link between parallel evolutionary changes in Pseudocercospora fijiensis and Pseudocercospora eumusae and increased virulence on the banana host.</title>
        <authorList>
            <person name="Chang T.-C."/>
            <person name="Salvucci A."/>
            <person name="Crous P.W."/>
            <person name="Stergiopoulos I."/>
        </authorList>
    </citation>
    <scope>NUCLEOTIDE SEQUENCE [LARGE SCALE GENOMIC DNA]</scope>
    <source>
        <strain evidence="1 2">CBS 116634</strain>
    </source>
</reference>
<gene>
    <name evidence="1" type="ORF">AC579_5974</name>
</gene>
<evidence type="ECO:0000313" key="2">
    <source>
        <dbReference type="Proteomes" id="UP000073492"/>
    </source>
</evidence>
<evidence type="ECO:0008006" key="3">
    <source>
        <dbReference type="Google" id="ProtNLM"/>
    </source>
</evidence>
<dbReference type="GO" id="GO:0016020">
    <property type="term" value="C:membrane"/>
    <property type="evidence" value="ECO:0007669"/>
    <property type="project" value="TreeGrafter"/>
</dbReference>
<dbReference type="Pfam" id="PF06966">
    <property type="entry name" value="DUF1295"/>
    <property type="match status" value="1"/>
</dbReference>
<dbReference type="InterPro" id="IPR010721">
    <property type="entry name" value="UstE-like"/>
</dbReference>
<protein>
    <recommendedName>
        <fullName evidence="3">Steroid 5-alpha reductase C-terminal domain-containing protein</fullName>
    </recommendedName>
</protein>
<dbReference type="Gene3D" id="1.20.120.1630">
    <property type="match status" value="1"/>
</dbReference>
<sequence>MANTKEKSEDITPGPSSTGYKPNDFFWTTRRKEHSLPGTIIFVTLRFLDLPLQWYLLRSGLGIEIVRNLGGTPITTPSSTPITFLGLSPYHTLIFALAVGSSVKQIYWKLFIGEQLFAPGFATVVSVYNTLLNSFNTFLALWAYTSQQPMEQQSFGPMLVFQPDRVKVGKILFGVGMYLEWYSEIQRKEFKKDERNRGKPYSGGLWSLARNINYGGYTLWRCGYSLICGGWVWAALQAAWLSGDFINRAIPSMEAYCEKRYGQQWEQVRMNVPYRLLPWIY</sequence>
<evidence type="ECO:0000313" key="1">
    <source>
        <dbReference type="EMBL" id="KXT08010.1"/>
    </source>
</evidence>
<dbReference type="Proteomes" id="UP000073492">
    <property type="component" value="Unassembled WGS sequence"/>
</dbReference>
<dbReference type="PANTHER" id="PTHR32251:SF15">
    <property type="entry name" value="3-OXO-5-ALPHA-STEROID 4-DEHYDROGENASE (DUF1295)"/>
    <property type="match status" value="1"/>
</dbReference>
<dbReference type="AlphaFoldDB" id="A0A139HZT7"/>
<keyword evidence="2" id="KW-1185">Reference proteome</keyword>
<dbReference type="EMBL" id="LFZO01000503">
    <property type="protein sequence ID" value="KXT08010.1"/>
    <property type="molecule type" value="Genomic_DNA"/>
</dbReference>
<proteinExistence type="predicted"/>
<dbReference type="PANTHER" id="PTHR32251">
    <property type="entry name" value="3-OXO-5-ALPHA-STEROID 4-DEHYDROGENASE"/>
    <property type="match status" value="1"/>
</dbReference>
<comment type="caution">
    <text evidence="1">The sequence shown here is derived from an EMBL/GenBank/DDBJ whole genome shotgun (WGS) entry which is preliminary data.</text>
</comment>